<sequence length="139" mass="15674">MRDSSTPLLSRSPNLNVGTSCPESGPPILSFPGFGWHTPQPELRSLALLGLWHLANNQSYVVDPNRHLYSEYPGHSVCGHLIVSLSFTGIDDTMMLTSSRYRAREDRNYPTSIVKTAFRLSAARMFRKRAISRYSMQKT</sequence>
<dbReference type="InParanoid" id="A0A0C2WLY5"/>
<evidence type="ECO:0000256" key="1">
    <source>
        <dbReference type="SAM" id="MobiDB-lite"/>
    </source>
</evidence>
<organism evidence="2 3">
    <name type="scientific">Amanita muscaria (strain Koide BX008)</name>
    <dbReference type="NCBI Taxonomy" id="946122"/>
    <lineage>
        <taxon>Eukaryota</taxon>
        <taxon>Fungi</taxon>
        <taxon>Dikarya</taxon>
        <taxon>Basidiomycota</taxon>
        <taxon>Agaricomycotina</taxon>
        <taxon>Agaricomycetes</taxon>
        <taxon>Agaricomycetidae</taxon>
        <taxon>Agaricales</taxon>
        <taxon>Pluteineae</taxon>
        <taxon>Amanitaceae</taxon>
        <taxon>Amanita</taxon>
    </lineage>
</organism>
<dbReference type="AlphaFoldDB" id="A0A0C2WLY5"/>
<keyword evidence="3" id="KW-1185">Reference proteome</keyword>
<dbReference type="Proteomes" id="UP000054549">
    <property type="component" value="Unassembled WGS sequence"/>
</dbReference>
<proteinExistence type="predicted"/>
<feature type="region of interest" description="Disordered" evidence="1">
    <location>
        <begin position="1"/>
        <end position="20"/>
    </location>
</feature>
<dbReference type="EMBL" id="KN818359">
    <property type="protein sequence ID" value="KIL57726.1"/>
    <property type="molecule type" value="Genomic_DNA"/>
</dbReference>
<reference evidence="2 3" key="1">
    <citation type="submission" date="2014-04" db="EMBL/GenBank/DDBJ databases">
        <title>Evolutionary Origins and Diversification of the Mycorrhizal Mutualists.</title>
        <authorList>
            <consortium name="DOE Joint Genome Institute"/>
            <consortium name="Mycorrhizal Genomics Consortium"/>
            <person name="Kohler A."/>
            <person name="Kuo A."/>
            <person name="Nagy L.G."/>
            <person name="Floudas D."/>
            <person name="Copeland A."/>
            <person name="Barry K.W."/>
            <person name="Cichocki N."/>
            <person name="Veneault-Fourrey C."/>
            <person name="LaButti K."/>
            <person name="Lindquist E.A."/>
            <person name="Lipzen A."/>
            <person name="Lundell T."/>
            <person name="Morin E."/>
            <person name="Murat C."/>
            <person name="Riley R."/>
            <person name="Ohm R."/>
            <person name="Sun H."/>
            <person name="Tunlid A."/>
            <person name="Henrissat B."/>
            <person name="Grigoriev I.V."/>
            <person name="Hibbett D.S."/>
            <person name="Martin F."/>
        </authorList>
    </citation>
    <scope>NUCLEOTIDE SEQUENCE [LARGE SCALE GENOMIC DNA]</scope>
    <source>
        <strain evidence="2 3">Koide BX008</strain>
    </source>
</reference>
<name>A0A0C2WLY5_AMAMK</name>
<evidence type="ECO:0000313" key="3">
    <source>
        <dbReference type="Proteomes" id="UP000054549"/>
    </source>
</evidence>
<protein>
    <submittedName>
        <fullName evidence="2">Uncharacterized protein</fullName>
    </submittedName>
</protein>
<evidence type="ECO:0000313" key="2">
    <source>
        <dbReference type="EMBL" id="KIL57726.1"/>
    </source>
</evidence>
<gene>
    <name evidence="2" type="ORF">M378DRAFT_171405</name>
</gene>
<dbReference type="HOGENOM" id="CLU_1844594_0_0_1"/>
<accession>A0A0C2WLY5</accession>